<evidence type="ECO:0000313" key="2">
    <source>
        <dbReference type="EMBL" id="AEW45737.1"/>
    </source>
</evidence>
<accession>H6N7W5</accession>
<dbReference type="STRING" id="1111676.MHC_04405"/>
<protein>
    <submittedName>
        <fullName evidence="2">Uncharacterized protein</fullName>
    </submittedName>
</protein>
<evidence type="ECO:0000256" key="1">
    <source>
        <dbReference type="SAM" id="Phobius"/>
    </source>
</evidence>
<keyword evidence="1" id="KW-0472">Membrane</keyword>
<feature type="transmembrane region" description="Helical" evidence="1">
    <location>
        <begin position="6"/>
        <end position="30"/>
    </location>
</feature>
<keyword evidence="1" id="KW-1133">Transmembrane helix</keyword>
<reference evidence="2 3" key="1">
    <citation type="journal article" date="2012" name="J. Bacteriol.">
        <title>Complete genome sequence of Mycoplasma haemocanis strain Illinois.</title>
        <authorList>
            <person name="do Nascimento N.C."/>
            <person name="Guimaraes A.M."/>
            <person name="Santos A.P."/>
            <person name="Sanmiguel P.J."/>
            <person name="Messick J.B."/>
        </authorList>
    </citation>
    <scope>NUCLEOTIDE SEQUENCE [LARGE SCALE GENOMIC DNA]</scope>
    <source>
        <strain evidence="2 3">Illinois</strain>
    </source>
</reference>
<gene>
    <name evidence="2" type="ordered locus">MHC_04405</name>
</gene>
<organism evidence="2 3">
    <name type="scientific">Mycoplasma haemocanis (strain Illinois)</name>
    <dbReference type="NCBI Taxonomy" id="1111676"/>
    <lineage>
        <taxon>Bacteria</taxon>
        <taxon>Bacillati</taxon>
        <taxon>Mycoplasmatota</taxon>
        <taxon>Mollicutes</taxon>
        <taxon>Mycoplasmataceae</taxon>
        <taxon>Mycoplasma</taxon>
    </lineage>
</organism>
<dbReference type="HOGENOM" id="CLU_098620_0_0_14"/>
<name>H6N7W5_MYCHN</name>
<evidence type="ECO:0000313" key="3">
    <source>
        <dbReference type="Proteomes" id="UP000009135"/>
    </source>
</evidence>
<dbReference type="KEGG" id="mhe:MHC_04405"/>
<dbReference type="Proteomes" id="UP000009135">
    <property type="component" value="Chromosome"/>
</dbReference>
<keyword evidence="1" id="KW-0812">Transmembrane</keyword>
<dbReference type="OrthoDB" id="9823650at2"/>
<dbReference type="EMBL" id="CP003199">
    <property type="protein sequence ID" value="AEW45737.1"/>
    <property type="molecule type" value="Genomic_DNA"/>
</dbReference>
<keyword evidence="3" id="KW-1185">Reference proteome</keyword>
<sequence length="222" mass="24661">MALSTITKFAIGLGTVGGVAGSAIGVNYFLSKGPSISELIKSKNPEKRLLDKNSSSDLWKAAWKSYRAANKDKEKDMWSIDGWKKGEPTDNEAAPESFKNACESRIKGSSKLYDEVINYCTRKTILADLVSEDSGRVLLVKVSGGNSKEWKEAWSSYKKANTTHTDNSDVWKLTGYSSEHSKENAPDVFMEKCKTNSETEGYDINGDLYKQLLKYCTIEAPR</sequence>
<proteinExistence type="predicted"/>
<dbReference type="AlphaFoldDB" id="H6N7W5"/>